<sequence length="458" mass="52167">METGATSGRGDYRYLTQPRGDGTTWYATVEVPRTLRGVLGKKRLVRSLQTTNLDIARAARWGVVKDLKAEVTAAGRPKGDQGDPVIQEALEWREHITRADDEDEREVLLDRIVERAEAIDMAIRRPSLHDHDDEAPADKAQAFLDLATGKATPLDAFLDRWLNATTYNDKTKQEARQTLQQFADWCSENRRRMFLETVDDRVAADFRDEALVNRSMPWKTANKKLSLLRQYWKWLGNNRGIKGNPWLGKSLPKLKRNRIDPDGPLGPERAFTDEEMSTLLRGDPDLDLADVMKIAALSGMRIDEIGRLRVKDCRNDCFSVWKGKTDAAVRKVPIHSALRKIVARRTKGRSDDGYIFPDFPEGLDGNRTMAVSKRFYTYRRGLGVDDHRPGARRSKVNFHSFRRWFATKAEASGQPPNVIFKVMGWDEKGAAQMLRTYSDAELVDLKRKCVEAVRLPRG</sequence>
<dbReference type="GO" id="GO:0003677">
    <property type="term" value="F:DNA binding"/>
    <property type="evidence" value="ECO:0007669"/>
    <property type="project" value="UniProtKB-KW"/>
</dbReference>
<dbReference type="InterPro" id="IPR011010">
    <property type="entry name" value="DNA_brk_join_enz"/>
</dbReference>
<dbReference type="GO" id="GO:0015074">
    <property type="term" value="P:DNA integration"/>
    <property type="evidence" value="ECO:0007669"/>
    <property type="project" value="UniProtKB-KW"/>
</dbReference>
<comment type="caution">
    <text evidence="6">The sequence shown here is derived from an EMBL/GenBank/DDBJ whole genome shotgun (WGS) entry which is preliminary data.</text>
</comment>
<evidence type="ECO:0000259" key="5">
    <source>
        <dbReference type="PROSITE" id="PS51898"/>
    </source>
</evidence>
<keyword evidence="4" id="KW-0233">DNA recombination</keyword>
<dbReference type="InterPro" id="IPR046668">
    <property type="entry name" value="DUF6538"/>
</dbReference>
<dbReference type="InterPro" id="IPR013762">
    <property type="entry name" value="Integrase-like_cat_sf"/>
</dbReference>
<dbReference type="Gene3D" id="1.10.443.10">
    <property type="entry name" value="Intergrase catalytic core"/>
    <property type="match status" value="1"/>
</dbReference>
<organism evidence="6 7">
    <name type="scientific">Rhodoplanes roseus</name>
    <dbReference type="NCBI Taxonomy" id="29409"/>
    <lineage>
        <taxon>Bacteria</taxon>
        <taxon>Pseudomonadati</taxon>
        <taxon>Pseudomonadota</taxon>
        <taxon>Alphaproteobacteria</taxon>
        <taxon>Hyphomicrobiales</taxon>
        <taxon>Nitrobacteraceae</taxon>
        <taxon>Rhodoplanes</taxon>
    </lineage>
</organism>
<keyword evidence="7" id="KW-1185">Reference proteome</keyword>
<keyword evidence="2" id="KW-0229">DNA integration</keyword>
<dbReference type="PANTHER" id="PTHR30349:SF41">
    <property type="entry name" value="INTEGRASE_RECOMBINASE PROTEIN MJ0367-RELATED"/>
    <property type="match status" value="1"/>
</dbReference>
<dbReference type="PROSITE" id="PS51898">
    <property type="entry name" value="TYR_RECOMBINASE"/>
    <property type="match status" value="1"/>
</dbReference>
<reference evidence="6 7" key="1">
    <citation type="submission" date="2017-07" db="EMBL/GenBank/DDBJ databases">
        <title>Draft Genome Sequences of Select Purple Nonsulfur Bacteria.</title>
        <authorList>
            <person name="Lasarre B."/>
            <person name="Mckinlay J.B."/>
        </authorList>
    </citation>
    <scope>NUCLEOTIDE SEQUENCE [LARGE SCALE GENOMIC DNA]</scope>
    <source>
        <strain evidence="6 7">DSM 5909</strain>
    </source>
</reference>
<dbReference type="SUPFAM" id="SSF56349">
    <property type="entry name" value="DNA breaking-rejoining enzymes"/>
    <property type="match status" value="1"/>
</dbReference>
<evidence type="ECO:0000256" key="3">
    <source>
        <dbReference type="ARBA" id="ARBA00023125"/>
    </source>
</evidence>
<evidence type="ECO:0000313" key="6">
    <source>
        <dbReference type="EMBL" id="RAI44800.1"/>
    </source>
</evidence>
<dbReference type="Gene3D" id="1.10.150.130">
    <property type="match status" value="1"/>
</dbReference>
<evidence type="ECO:0000256" key="4">
    <source>
        <dbReference type="ARBA" id="ARBA00023172"/>
    </source>
</evidence>
<dbReference type="InterPro" id="IPR010998">
    <property type="entry name" value="Integrase_recombinase_N"/>
</dbReference>
<dbReference type="InterPro" id="IPR050090">
    <property type="entry name" value="Tyrosine_recombinase_XerCD"/>
</dbReference>
<dbReference type="InterPro" id="IPR002104">
    <property type="entry name" value="Integrase_catalytic"/>
</dbReference>
<dbReference type="PANTHER" id="PTHR30349">
    <property type="entry name" value="PHAGE INTEGRASE-RELATED"/>
    <property type="match status" value="1"/>
</dbReference>
<name>A0A327L142_9BRAD</name>
<evidence type="ECO:0000256" key="2">
    <source>
        <dbReference type="ARBA" id="ARBA00022908"/>
    </source>
</evidence>
<comment type="similarity">
    <text evidence="1">Belongs to the 'phage' integrase family.</text>
</comment>
<dbReference type="GO" id="GO:0006310">
    <property type="term" value="P:DNA recombination"/>
    <property type="evidence" value="ECO:0007669"/>
    <property type="project" value="UniProtKB-KW"/>
</dbReference>
<dbReference type="EMBL" id="NPEX01000033">
    <property type="protein sequence ID" value="RAI44800.1"/>
    <property type="molecule type" value="Genomic_DNA"/>
</dbReference>
<dbReference type="Pfam" id="PF00589">
    <property type="entry name" value="Phage_integrase"/>
    <property type="match status" value="1"/>
</dbReference>
<feature type="domain" description="Tyr recombinase" evidence="5">
    <location>
        <begin position="266"/>
        <end position="451"/>
    </location>
</feature>
<protein>
    <submittedName>
        <fullName evidence="6">Integrase</fullName>
    </submittedName>
</protein>
<proteinExistence type="inferred from homology"/>
<accession>A0A327L142</accession>
<dbReference type="Proteomes" id="UP000249130">
    <property type="component" value="Unassembled WGS sequence"/>
</dbReference>
<gene>
    <name evidence="6" type="ORF">CH341_07175</name>
</gene>
<dbReference type="AlphaFoldDB" id="A0A327L142"/>
<evidence type="ECO:0000313" key="7">
    <source>
        <dbReference type="Proteomes" id="UP000249130"/>
    </source>
</evidence>
<dbReference type="OrthoDB" id="7938263at2"/>
<evidence type="ECO:0000256" key="1">
    <source>
        <dbReference type="ARBA" id="ARBA00008857"/>
    </source>
</evidence>
<dbReference type="Pfam" id="PF20172">
    <property type="entry name" value="DUF6538"/>
    <property type="match status" value="1"/>
</dbReference>
<keyword evidence="3" id="KW-0238">DNA-binding</keyword>